<gene>
    <name evidence="2" type="ORF">SAMN04487974_109154</name>
</gene>
<dbReference type="EMBL" id="FNCS01000009">
    <property type="protein sequence ID" value="SDG84286.1"/>
    <property type="molecule type" value="Genomic_DNA"/>
</dbReference>
<sequence length="196" mass="21614">MNLGENLDGIYQELVHFNHATVQGEALHDQRGERDAGEPLFNPATTKVGEAPLFQSQIDDSILSLPPSAAPASEPVPSVSNGTKQSDVIPTLRGLMDDYFKRDGGGTGSDDQTNIRRAVRLFEDLCPQVQTMLVPEIPLRLWDELYEFVQFIPLQRGTKSPENLVAFTREKLALGTPIHDLGQQHSTPITWARSPG</sequence>
<dbReference type="Proteomes" id="UP000199495">
    <property type="component" value="Unassembled WGS sequence"/>
</dbReference>
<organism evidence="2 3">
    <name type="scientific">Pelagibacterium luteolum</name>
    <dbReference type="NCBI Taxonomy" id="440168"/>
    <lineage>
        <taxon>Bacteria</taxon>
        <taxon>Pseudomonadati</taxon>
        <taxon>Pseudomonadota</taxon>
        <taxon>Alphaproteobacteria</taxon>
        <taxon>Hyphomicrobiales</taxon>
        <taxon>Devosiaceae</taxon>
        <taxon>Pelagibacterium</taxon>
    </lineage>
</organism>
<feature type="compositionally biased region" description="Low complexity" evidence="1">
    <location>
        <begin position="65"/>
        <end position="80"/>
    </location>
</feature>
<feature type="region of interest" description="Disordered" evidence="1">
    <location>
        <begin position="25"/>
        <end position="45"/>
    </location>
</feature>
<feature type="region of interest" description="Disordered" evidence="1">
    <location>
        <begin position="65"/>
        <end position="86"/>
    </location>
</feature>
<evidence type="ECO:0000313" key="3">
    <source>
        <dbReference type="Proteomes" id="UP000199495"/>
    </source>
</evidence>
<proteinExistence type="predicted"/>
<accession>A0A1G7XJJ7</accession>
<protein>
    <submittedName>
        <fullName evidence="2">Uncharacterized protein</fullName>
    </submittedName>
</protein>
<evidence type="ECO:0000256" key="1">
    <source>
        <dbReference type="SAM" id="MobiDB-lite"/>
    </source>
</evidence>
<keyword evidence="3" id="KW-1185">Reference proteome</keyword>
<dbReference type="AlphaFoldDB" id="A0A1G7XJJ7"/>
<evidence type="ECO:0000313" key="2">
    <source>
        <dbReference type="EMBL" id="SDG84286.1"/>
    </source>
</evidence>
<feature type="compositionally biased region" description="Basic and acidic residues" evidence="1">
    <location>
        <begin position="26"/>
        <end position="37"/>
    </location>
</feature>
<reference evidence="2 3" key="1">
    <citation type="submission" date="2016-10" db="EMBL/GenBank/DDBJ databases">
        <authorList>
            <person name="de Groot N.N."/>
        </authorList>
    </citation>
    <scope>NUCLEOTIDE SEQUENCE [LARGE SCALE GENOMIC DNA]</scope>
    <source>
        <strain evidence="2 3">CGMCC 1.10267</strain>
    </source>
</reference>
<name>A0A1G7XJJ7_9HYPH</name>